<keyword evidence="3" id="KW-1185">Reference proteome</keyword>
<feature type="coiled-coil region" evidence="1">
    <location>
        <begin position="23"/>
        <end position="64"/>
    </location>
</feature>
<dbReference type="AlphaFoldDB" id="A0A840CQW4"/>
<gene>
    <name evidence="2" type="ORF">GGR21_003737</name>
</gene>
<protein>
    <submittedName>
        <fullName evidence="2">Chromosome segregation ATPase</fullName>
    </submittedName>
</protein>
<dbReference type="Proteomes" id="UP000555103">
    <property type="component" value="Unassembled WGS sequence"/>
</dbReference>
<evidence type="ECO:0000256" key="1">
    <source>
        <dbReference type="SAM" id="Coils"/>
    </source>
</evidence>
<sequence length="99" mass="11625">MTEKDGKLLAEFEIRMRQLMYLCDVLQDENTQLKQNLAEKNKEIDHLSSEVNKLRSKYDNLKFAKSFSSENQEDVQQAKKRLSKLVRDVDKCIAMLKNS</sequence>
<evidence type="ECO:0000313" key="2">
    <source>
        <dbReference type="EMBL" id="MBB4037816.1"/>
    </source>
</evidence>
<accession>A0A840CQW4</accession>
<organism evidence="2 3">
    <name type="scientific">Dysgonomonas hofstadii</name>
    <dbReference type="NCBI Taxonomy" id="637886"/>
    <lineage>
        <taxon>Bacteria</taxon>
        <taxon>Pseudomonadati</taxon>
        <taxon>Bacteroidota</taxon>
        <taxon>Bacteroidia</taxon>
        <taxon>Bacteroidales</taxon>
        <taxon>Dysgonomonadaceae</taxon>
        <taxon>Dysgonomonas</taxon>
    </lineage>
</organism>
<keyword evidence="1" id="KW-0175">Coiled coil</keyword>
<name>A0A840CQW4_9BACT</name>
<comment type="caution">
    <text evidence="2">The sequence shown here is derived from an EMBL/GenBank/DDBJ whole genome shotgun (WGS) entry which is preliminary data.</text>
</comment>
<proteinExistence type="predicted"/>
<dbReference type="EMBL" id="JACIEP010000017">
    <property type="protein sequence ID" value="MBB4037816.1"/>
    <property type="molecule type" value="Genomic_DNA"/>
</dbReference>
<evidence type="ECO:0000313" key="3">
    <source>
        <dbReference type="Proteomes" id="UP000555103"/>
    </source>
</evidence>
<dbReference type="RefSeq" id="WP_183308656.1">
    <property type="nucleotide sequence ID" value="NZ_JACIEP010000017.1"/>
</dbReference>
<reference evidence="2 3" key="1">
    <citation type="submission" date="2020-08" db="EMBL/GenBank/DDBJ databases">
        <title>Genomic Encyclopedia of Type Strains, Phase IV (KMG-IV): sequencing the most valuable type-strain genomes for metagenomic binning, comparative biology and taxonomic classification.</title>
        <authorList>
            <person name="Goeker M."/>
        </authorList>
    </citation>
    <scope>NUCLEOTIDE SEQUENCE [LARGE SCALE GENOMIC DNA]</scope>
    <source>
        <strain evidence="2 3">DSM 104969</strain>
    </source>
</reference>
<dbReference type="Gene3D" id="1.20.120.330">
    <property type="entry name" value="Nucleotidyltransferases domain 2"/>
    <property type="match status" value="1"/>
</dbReference>